<dbReference type="GO" id="GO:0019005">
    <property type="term" value="C:SCF ubiquitin ligase complex"/>
    <property type="evidence" value="ECO:0007669"/>
    <property type="project" value="TreeGrafter"/>
</dbReference>
<dbReference type="Gene3D" id="3.80.10.10">
    <property type="entry name" value="Ribonuclease Inhibitor"/>
    <property type="match status" value="2"/>
</dbReference>
<dbReference type="InterPro" id="IPR001611">
    <property type="entry name" value="Leu-rich_rpt"/>
</dbReference>
<dbReference type="PANTHER" id="PTHR13318">
    <property type="entry name" value="PARTNER OF PAIRED, ISOFORM B-RELATED"/>
    <property type="match status" value="1"/>
</dbReference>
<name>A0AA43QHS4_9LECA</name>
<dbReference type="InterPro" id="IPR036047">
    <property type="entry name" value="F-box-like_dom_sf"/>
</dbReference>
<dbReference type="InterPro" id="IPR001810">
    <property type="entry name" value="F-box_dom"/>
</dbReference>
<sequence>MAQVIWDSSPETLGTMTPNDHVERDEGAPLPFEQPQKLKGRKRILQSLQRISSTPSLCRLGRNSSTTYVAGGKASMSCVSLASSSSRHGHSYGQSNISIQSSAGFSTTPTSIVTTPAWETPHSDLNNRLRHLDVEISANAPAPPRSVPLPADVRPWSKDAPNGTPLTPEVFEDYFSKPTARVKEVKKRRDFNFWRELPPEISMHILHFLRPKELVKASLVSREWHKMCFDGQLWRSVVADEYYRDITANSLIAILKRAGPFIRDLNLRGCIQMADRWNTDGREIMERCQNLEYFSLEGCRIDCNSVHHFLNGKPRLVHINLSGLKDVNNLALKIISRGCPQLEYLNVSWCPNVDSRGLVRVVKACTLLKDLRMGEIKGLNDEEFLLALFEQNSLERLIASRCLDLDDDSLRLLVQGDDPEIDPLTERAVVPPRKFRHLDFGGCKSVTDTGLQYLAYNVPDLEGFQICKCDGITDDALAGILASVPRLTHLDLDELELLSNTTLFNIAASPCVPNLKHLNISYCETLGDRGMLQVLKACPKLKKIEMDNTRVSDLVLTEAAALTWARERSRCSTPPALPRAVLHLVVFDCQNVTWTGIREILSRNTEANRREVVSLKCFYGYQDTVNEHMKRVLRGDVGAAAVLEKKWAQYMIASEDAGAAGAGARRRRRRLREAALVHADEEEGGPRNGRRRARSGGCAIM</sequence>
<dbReference type="GO" id="GO:0031146">
    <property type="term" value="P:SCF-dependent proteasomal ubiquitin-dependent protein catabolic process"/>
    <property type="evidence" value="ECO:0007669"/>
    <property type="project" value="TreeGrafter"/>
</dbReference>
<comment type="caution">
    <text evidence="3">The sequence shown here is derived from an EMBL/GenBank/DDBJ whole genome shotgun (WGS) entry which is preliminary data.</text>
</comment>
<evidence type="ECO:0000259" key="2">
    <source>
        <dbReference type="PROSITE" id="PS50181"/>
    </source>
</evidence>
<dbReference type="SUPFAM" id="SSF81383">
    <property type="entry name" value="F-box domain"/>
    <property type="match status" value="1"/>
</dbReference>
<evidence type="ECO:0000313" key="4">
    <source>
        <dbReference type="Proteomes" id="UP001161017"/>
    </source>
</evidence>
<evidence type="ECO:0000256" key="1">
    <source>
        <dbReference type="SAM" id="MobiDB-lite"/>
    </source>
</evidence>
<gene>
    <name evidence="3" type="ORF">OHK93_006036</name>
</gene>
<dbReference type="InterPro" id="IPR032675">
    <property type="entry name" value="LRR_dom_sf"/>
</dbReference>
<feature type="region of interest" description="Disordered" evidence="1">
    <location>
        <begin position="1"/>
        <end position="33"/>
    </location>
</feature>
<dbReference type="SMART" id="SM00256">
    <property type="entry name" value="FBOX"/>
    <property type="match status" value="1"/>
</dbReference>
<dbReference type="Pfam" id="PF13516">
    <property type="entry name" value="LRR_6"/>
    <property type="match status" value="2"/>
</dbReference>
<feature type="region of interest" description="Disordered" evidence="1">
    <location>
        <begin position="677"/>
        <end position="701"/>
    </location>
</feature>
<protein>
    <recommendedName>
        <fullName evidence="2">F-box domain-containing protein</fullName>
    </recommendedName>
</protein>
<feature type="compositionally biased region" description="Polar residues" evidence="1">
    <location>
        <begin position="9"/>
        <end position="18"/>
    </location>
</feature>
<accession>A0AA43QHS4</accession>
<dbReference type="Proteomes" id="UP001161017">
    <property type="component" value="Unassembled WGS sequence"/>
</dbReference>
<reference evidence="3" key="1">
    <citation type="journal article" date="2023" name="Genome Biol. Evol.">
        <title>First Whole Genome Sequence and Flow Cytometry Genome Size Data for the Lichen-Forming Fungus Ramalina farinacea (Ascomycota).</title>
        <authorList>
            <person name="Llewellyn T."/>
            <person name="Mian S."/>
            <person name="Hill R."/>
            <person name="Leitch I.J."/>
            <person name="Gaya E."/>
        </authorList>
    </citation>
    <scope>NUCLEOTIDE SEQUENCE</scope>
    <source>
        <strain evidence="3">LIQ254RAFAR</strain>
    </source>
</reference>
<feature type="domain" description="F-box" evidence="2">
    <location>
        <begin position="191"/>
        <end position="237"/>
    </location>
</feature>
<evidence type="ECO:0000313" key="3">
    <source>
        <dbReference type="EMBL" id="MDI1486775.1"/>
    </source>
</evidence>
<keyword evidence="4" id="KW-1185">Reference proteome</keyword>
<proteinExistence type="predicted"/>
<dbReference type="Pfam" id="PF12937">
    <property type="entry name" value="F-box-like"/>
    <property type="match status" value="1"/>
</dbReference>
<dbReference type="SUPFAM" id="SSF52047">
    <property type="entry name" value="RNI-like"/>
    <property type="match status" value="1"/>
</dbReference>
<dbReference type="PROSITE" id="PS50181">
    <property type="entry name" value="FBOX"/>
    <property type="match status" value="1"/>
</dbReference>
<dbReference type="AlphaFoldDB" id="A0AA43QHS4"/>
<organism evidence="3 4">
    <name type="scientific">Ramalina farinacea</name>
    <dbReference type="NCBI Taxonomy" id="258253"/>
    <lineage>
        <taxon>Eukaryota</taxon>
        <taxon>Fungi</taxon>
        <taxon>Dikarya</taxon>
        <taxon>Ascomycota</taxon>
        <taxon>Pezizomycotina</taxon>
        <taxon>Lecanoromycetes</taxon>
        <taxon>OSLEUM clade</taxon>
        <taxon>Lecanoromycetidae</taxon>
        <taxon>Lecanorales</taxon>
        <taxon>Lecanorineae</taxon>
        <taxon>Ramalinaceae</taxon>
        <taxon>Ramalina</taxon>
    </lineage>
</organism>
<dbReference type="SMART" id="SM00367">
    <property type="entry name" value="LRR_CC"/>
    <property type="match status" value="8"/>
</dbReference>
<dbReference type="InterPro" id="IPR006553">
    <property type="entry name" value="Leu-rich_rpt_Cys-con_subtyp"/>
</dbReference>
<dbReference type="EMBL" id="JAPUFD010000004">
    <property type="protein sequence ID" value="MDI1486775.1"/>
    <property type="molecule type" value="Genomic_DNA"/>
</dbReference>